<dbReference type="InterPro" id="IPR006195">
    <property type="entry name" value="aa-tRNA-synth_II"/>
</dbReference>
<comment type="catalytic activity">
    <reaction evidence="10 12">
        <text>tRNA(Sec) + L-serine + ATP = L-seryl-tRNA(Sec) + AMP + diphosphate + H(+)</text>
        <dbReference type="Rhea" id="RHEA:42580"/>
        <dbReference type="Rhea" id="RHEA-COMP:9742"/>
        <dbReference type="Rhea" id="RHEA-COMP:10128"/>
        <dbReference type="ChEBI" id="CHEBI:15378"/>
        <dbReference type="ChEBI" id="CHEBI:30616"/>
        <dbReference type="ChEBI" id="CHEBI:33019"/>
        <dbReference type="ChEBI" id="CHEBI:33384"/>
        <dbReference type="ChEBI" id="CHEBI:78442"/>
        <dbReference type="ChEBI" id="CHEBI:78533"/>
        <dbReference type="ChEBI" id="CHEBI:456215"/>
        <dbReference type="EC" id="6.1.1.11"/>
    </reaction>
</comment>
<gene>
    <name evidence="12" type="primary">serS</name>
    <name evidence="17" type="ORF">UW78_C0003G0010</name>
</gene>
<dbReference type="HAMAP" id="MF_00176">
    <property type="entry name" value="Ser_tRNA_synth_type1"/>
    <property type="match status" value="1"/>
</dbReference>
<dbReference type="InterPro" id="IPR010978">
    <property type="entry name" value="tRNA-bd_arm"/>
</dbReference>
<feature type="binding site" evidence="12">
    <location>
        <position position="275"/>
    </location>
    <ligand>
        <name>ATP</name>
        <dbReference type="ChEBI" id="CHEBI:30616"/>
    </ligand>
</feature>
<dbReference type="Pfam" id="PF00587">
    <property type="entry name" value="tRNA-synt_2b"/>
    <property type="match status" value="1"/>
</dbReference>
<feature type="binding site" evidence="12">
    <location>
        <position position="383"/>
    </location>
    <ligand>
        <name>L-serine</name>
        <dbReference type="ChEBI" id="CHEBI:33384"/>
    </ligand>
</feature>
<feature type="binding site" evidence="14">
    <location>
        <begin position="275"/>
        <end position="278"/>
    </location>
    <ligand>
        <name>ATP</name>
        <dbReference type="ChEBI" id="CHEBI:30616"/>
    </ligand>
</feature>
<dbReference type="InterPro" id="IPR042103">
    <property type="entry name" value="SerRS_1_N_sf"/>
</dbReference>
<dbReference type="PANTHER" id="PTHR43697:SF1">
    <property type="entry name" value="SERINE--TRNA LIGASE"/>
    <property type="match status" value="1"/>
</dbReference>
<dbReference type="Pfam" id="PF02403">
    <property type="entry name" value="Seryl_tRNA_N"/>
    <property type="match status" value="1"/>
</dbReference>
<evidence type="ECO:0000256" key="9">
    <source>
        <dbReference type="ARBA" id="ARBA00023146"/>
    </source>
</evidence>
<dbReference type="InterPro" id="IPR033729">
    <property type="entry name" value="SerRS_core"/>
</dbReference>
<comment type="domain">
    <text evidence="12">Consists of two distinct domains, a catalytic core and a N-terminal extension that is involved in tRNA binding.</text>
</comment>
<dbReference type="InterPro" id="IPR002317">
    <property type="entry name" value="Ser-tRNA-ligase_type_1"/>
</dbReference>
<evidence type="ECO:0000256" key="3">
    <source>
        <dbReference type="ARBA" id="ARBA00010728"/>
    </source>
</evidence>
<reference evidence="17 18" key="1">
    <citation type="journal article" date="2015" name="Nature">
        <title>rRNA introns, odd ribosomes, and small enigmatic genomes across a large radiation of phyla.</title>
        <authorList>
            <person name="Brown C.T."/>
            <person name="Hug L.A."/>
            <person name="Thomas B.C."/>
            <person name="Sharon I."/>
            <person name="Castelle C.J."/>
            <person name="Singh A."/>
            <person name="Wilkins M.J."/>
            <person name="Williams K.H."/>
            <person name="Banfield J.F."/>
        </authorList>
    </citation>
    <scope>NUCLEOTIDE SEQUENCE [LARGE SCALE GENOMIC DNA]</scope>
</reference>
<dbReference type="EC" id="6.1.1.11" evidence="12"/>
<name>A0A0G1KET2_9BACT</name>
<comment type="similarity">
    <text evidence="3 12">Belongs to the class-II aminoacyl-tRNA synthetase family. Type-1 seryl-tRNA synthetase subfamily.</text>
</comment>
<evidence type="ECO:0000256" key="13">
    <source>
        <dbReference type="PIRSR" id="PIRSR001529-1"/>
    </source>
</evidence>
<feature type="binding site" evidence="12">
    <location>
        <begin position="228"/>
        <end position="230"/>
    </location>
    <ligand>
        <name>L-serine</name>
        <dbReference type="ChEBI" id="CHEBI:33384"/>
    </ligand>
</feature>
<accession>A0A0G1KET2</accession>
<dbReference type="InterPro" id="IPR015866">
    <property type="entry name" value="Ser-tRNA-synth_1_N"/>
</dbReference>
<comment type="caution">
    <text evidence="17">The sequence shown here is derived from an EMBL/GenBank/DDBJ whole genome shotgun (WGS) entry which is preliminary data.</text>
</comment>
<dbReference type="GO" id="GO:0004828">
    <property type="term" value="F:serine-tRNA ligase activity"/>
    <property type="evidence" value="ECO:0007669"/>
    <property type="project" value="UniProtKB-UniRule"/>
</dbReference>
<dbReference type="AlphaFoldDB" id="A0A0G1KET2"/>
<dbReference type="PRINTS" id="PR00981">
    <property type="entry name" value="TRNASYNTHSER"/>
</dbReference>
<evidence type="ECO:0000259" key="16">
    <source>
        <dbReference type="PROSITE" id="PS50862"/>
    </source>
</evidence>
<evidence type="ECO:0000256" key="11">
    <source>
        <dbReference type="ARBA" id="ARBA00048823"/>
    </source>
</evidence>
<dbReference type="GO" id="GO:0016260">
    <property type="term" value="P:selenocysteine biosynthetic process"/>
    <property type="evidence" value="ECO:0007669"/>
    <property type="project" value="UniProtKB-UniRule"/>
</dbReference>
<protein>
    <recommendedName>
        <fullName evidence="12">Serine--tRNA ligase</fullName>
        <ecNumber evidence="12">6.1.1.11</ecNumber>
    </recommendedName>
    <alternativeName>
        <fullName evidence="12">Seryl-tRNA synthetase</fullName>
        <shortName evidence="12">SerRS</shortName>
    </alternativeName>
    <alternativeName>
        <fullName evidence="12">Seryl-tRNA(Ser/Sec) synthetase</fullName>
    </alternativeName>
</protein>
<comment type="function">
    <text evidence="12">Catalyzes the attachment of serine to tRNA(Ser). Is also able to aminoacylate tRNA(Sec) with serine, to form the misacylated tRNA L-seryl-tRNA(Sec), which will be further converted into selenocysteinyl-tRNA(Sec).</text>
</comment>
<organism evidence="17 18">
    <name type="scientific">Candidatus Azambacteria bacterium GW2011_GWA1_44_9</name>
    <dbReference type="NCBI Taxonomy" id="1618610"/>
    <lineage>
        <taxon>Bacteria</taxon>
        <taxon>Candidatus Azamiibacteriota</taxon>
    </lineage>
</organism>
<evidence type="ECO:0000256" key="7">
    <source>
        <dbReference type="ARBA" id="ARBA00022840"/>
    </source>
</evidence>
<dbReference type="EMBL" id="LCJQ01000003">
    <property type="protein sequence ID" value="KKT82050.1"/>
    <property type="molecule type" value="Genomic_DNA"/>
</dbReference>
<evidence type="ECO:0000256" key="5">
    <source>
        <dbReference type="ARBA" id="ARBA00022598"/>
    </source>
</evidence>
<keyword evidence="6 12" id="KW-0547">Nucleotide-binding</keyword>
<keyword evidence="5 12" id="KW-0436">Ligase</keyword>
<dbReference type="SUPFAM" id="SSF46589">
    <property type="entry name" value="tRNA-binding arm"/>
    <property type="match status" value="1"/>
</dbReference>
<dbReference type="GO" id="GO:0006434">
    <property type="term" value="P:seryl-tRNA aminoacylation"/>
    <property type="evidence" value="ECO:0007669"/>
    <property type="project" value="UniProtKB-UniRule"/>
</dbReference>
<feature type="binding site" evidence="13">
    <location>
        <position position="259"/>
    </location>
    <ligand>
        <name>L-serine</name>
        <dbReference type="ChEBI" id="CHEBI:33384"/>
    </ligand>
</feature>
<keyword evidence="4 12" id="KW-0963">Cytoplasm</keyword>
<evidence type="ECO:0000256" key="1">
    <source>
        <dbReference type="ARBA" id="ARBA00004496"/>
    </source>
</evidence>
<keyword evidence="9 12" id="KW-0030">Aminoacyl-tRNA synthetase</keyword>
<evidence type="ECO:0000256" key="2">
    <source>
        <dbReference type="ARBA" id="ARBA00005045"/>
    </source>
</evidence>
<evidence type="ECO:0000256" key="8">
    <source>
        <dbReference type="ARBA" id="ARBA00022917"/>
    </source>
</evidence>
<dbReference type="NCBIfam" id="TIGR00414">
    <property type="entry name" value="serS"/>
    <property type="match status" value="1"/>
</dbReference>
<feature type="binding site" evidence="12 14">
    <location>
        <begin position="259"/>
        <end position="261"/>
    </location>
    <ligand>
        <name>ATP</name>
        <dbReference type="ChEBI" id="CHEBI:30616"/>
    </ligand>
</feature>
<dbReference type="CDD" id="cd00770">
    <property type="entry name" value="SerRS_core"/>
    <property type="match status" value="1"/>
</dbReference>
<evidence type="ECO:0000256" key="14">
    <source>
        <dbReference type="PIRSR" id="PIRSR001529-2"/>
    </source>
</evidence>
<dbReference type="GO" id="GO:0005737">
    <property type="term" value="C:cytoplasm"/>
    <property type="evidence" value="ECO:0007669"/>
    <property type="project" value="UniProtKB-SubCell"/>
</dbReference>
<dbReference type="Proteomes" id="UP000034595">
    <property type="component" value="Unassembled WGS sequence"/>
</dbReference>
<evidence type="ECO:0000313" key="18">
    <source>
        <dbReference type="Proteomes" id="UP000034595"/>
    </source>
</evidence>
<dbReference type="PANTHER" id="PTHR43697">
    <property type="entry name" value="SERYL-TRNA SYNTHETASE"/>
    <property type="match status" value="1"/>
</dbReference>
<comment type="pathway">
    <text evidence="2 12">Aminoacyl-tRNA biosynthesis; selenocysteinyl-tRNA(Sec) biosynthesis; L-seryl-tRNA(Sec) from L-serine and tRNA(Sec): step 1/1.</text>
</comment>
<dbReference type="PATRIC" id="fig|1618610.3.peg.131"/>
<feature type="binding site" evidence="12 13">
    <location>
        <position position="282"/>
    </location>
    <ligand>
        <name>L-serine</name>
        <dbReference type="ChEBI" id="CHEBI:33384"/>
    </ligand>
</feature>
<feature type="binding site" evidence="12 14">
    <location>
        <begin position="348"/>
        <end position="351"/>
    </location>
    <ligand>
        <name>ATP</name>
        <dbReference type="ChEBI" id="CHEBI:30616"/>
    </ligand>
</feature>
<dbReference type="Gene3D" id="3.30.930.10">
    <property type="entry name" value="Bira Bifunctional Protein, Domain 2"/>
    <property type="match status" value="1"/>
</dbReference>
<evidence type="ECO:0000256" key="12">
    <source>
        <dbReference type="HAMAP-Rule" id="MF_00176"/>
    </source>
</evidence>
<comment type="subcellular location">
    <subcellularLocation>
        <location evidence="1 12">Cytoplasm</location>
    </subcellularLocation>
</comment>
<evidence type="ECO:0000256" key="15">
    <source>
        <dbReference type="SAM" id="Coils"/>
    </source>
</evidence>
<evidence type="ECO:0000313" key="17">
    <source>
        <dbReference type="EMBL" id="KKT82050.1"/>
    </source>
</evidence>
<dbReference type="Gene3D" id="1.10.287.40">
    <property type="entry name" value="Serine-tRNA synthetase, tRNA binding domain"/>
    <property type="match status" value="1"/>
</dbReference>
<feature type="binding site" evidence="13">
    <location>
        <position position="381"/>
    </location>
    <ligand>
        <name>L-serine</name>
        <dbReference type="ChEBI" id="CHEBI:33384"/>
    </ligand>
</feature>
<keyword evidence="8 12" id="KW-0648">Protein biosynthesis</keyword>
<feature type="binding site" evidence="13">
    <location>
        <position position="228"/>
    </location>
    <ligand>
        <name>L-serine</name>
        <dbReference type="ChEBI" id="CHEBI:33384"/>
    </ligand>
</feature>
<comment type="catalytic activity">
    <reaction evidence="11 12">
        <text>tRNA(Ser) + L-serine + ATP = L-seryl-tRNA(Ser) + AMP + diphosphate + H(+)</text>
        <dbReference type="Rhea" id="RHEA:12292"/>
        <dbReference type="Rhea" id="RHEA-COMP:9669"/>
        <dbReference type="Rhea" id="RHEA-COMP:9703"/>
        <dbReference type="ChEBI" id="CHEBI:15378"/>
        <dbReference type="ChEBI" id="CHEBI:30616"/>
        <dbReference type="ChEBI" id="CHEBI:33019"/>
        <dbReference type="ChEBI" id="CHEBI:33384"/>
        <dbReference type="ChEBI" id="CHEBI:78442"/>
        <dbReference type="ChEBI" id="CHEBI:78533"/>
        <dbReference type="ChEBI" id="CHEBI:456215"/>
        <dbReference type="EC" id="6.1.1.11"/>
    </reaction>
</comment>
<dbReference type="InterPro" id="IPR002314">
    <property type="entry name" value="aa-tRNA-synt_IIb"/>
</dbReference>
<feature type="domain" description="Aminoacyl-transfer RNA synthetases class-II family profile" evidence="16">
    <location>
        <begin position="137"/>
        <end position="407"/>
    </location>
</feature>
<dbReference type="SUPFAM" id="SSF55681">
    <property type="entry name" value="Class II aaRS and biotin synthetases"/>
    <property type="match status" value="1"/>
</dbReference>
<dbReference type="PROSITE" id="PS50862">
    <property type="entry name" value="AA_TRNA_LIGASE_II"/>
    <property type="match status" value="1"/>
</dbReference>
<evidence type="ECO:0000256" key="10">
    <source>
        <dbReference type="ARBA" id="ARBA00047929"/>
    </source>
</evidence>
<keyword evidence="15" id="KW-0175">Coiled coil</keyword>
<feature type="coiled-coil region" evidence="15">
    <location>
        <begin position="67"/>
        <end position="98"/>
    </location>
</feature>
<dbReference type="UniPathway" id="UPA00906">
    <property type="reaction ID" value="UER00895"/>
</dbReference>
<evidence type="ECO:0000256" key="6">
    <source>
        <dbReference type="ARBA" id="ARBA00022741"/>
    </source>
</evidence>
<evidence type="ECO:0000256" key="4">
    <source>
        <dbReference type="ARBA" id="ARBA00022490"/>
    </source>
</evidence>
<sequence>MLDIKFIRENKELVAAGALKKHINFNVDELLSADDVRRALLAEVEVMRSKQNETANLVPRAASNEERARLISESKELKDVLQKKEEELTEAIKKWQALMVQVPNIPDMSVPEGASDADNAEARTWGEAPKFSFTPKSHIDLMQNLKMLDLERGTKVAGFRGYFLMNDGALLQFALWNFVQDFFAQKGGFVPMIVPSLIRREPFIGTGYLPQSEEDLYKTQDGEYLSGTAEVATMGFYMDETIEKKDLPIKMLSFSPAFRREAGSHGRDTKGIMRVHEFYKLEQVVLCEASHEESVKYHEELTQNTEELMQALGLPYRVVVNCGGDLGLGQVKKYDIEAWIPSENTYRETHSSSYFHDFQTRRLNIRYRDDDGKMRFAHSLNNTALSGRPLIALIENYQNEDGSIRVPEVLKKYIGKDVLK</sequence>
<feature type="site" description="Important for serine binding" evidence="13">
    <location>
        <position position="383"/>
    </location>
</feature>
<dbReference type="PIRSF" id="PIRSF001529">
    <property type="entry name" value="Ser-tRNA-synth_IIa"/>
    <property type="match status" value="1"/>
</dbReference>
<proteinExistence type="inferred from homology"/>
<comment type="subunit">
    <text evidence="12">Homodimer. The tRNA molecule binds across the dimer.</text>
</comment>
<dbReference type="GO" id="GO:0005524">
    <property type="term" value="F:ATP binding"/>
    <property type="evidence" value="ECO:0007669"/>
    <property type="project" value="UniProtKB-UniRule"/>
</dbReference>
<keyword evidence="7 12" id="KW-0067">ATP-binding</keyword>
<dbReference type="InterPro" id="IPR045864">
    <property type="entry name" value="aa-tRNA-synth_II/BPL/LPL"/>
</dbReference>